<evidence type="ECO:0000256" key="5">
    <source>
        <dbReference type="ARBA" id="ARBA00022970"/>
    </source>
</evidence>
<keyword evidence="6 8" id="KW-1133">Transmembrane helix</keyword>
<evidence type="ECO:0000256" key="7">
    <source>
        <dbReference type="ARBA" id="ARBA00023136"/>
    </source>
</evidence>
<dbReference type="InterPro" id="IPR036259">
    <property type="entry name" value="MFS_trans_sf"/>
</dbReference>
<evidence type="ECO:0000256" key="1">
    <source>
        <dbReference type="ARBA" id="ARBA00004141"/>
    </source>
</evidence>
<dbReference type="AlphaFoldDB" id="A0A1N6LWN3"/>
<evidence type="ECO:0000256" key="2">
    <source>
        <dbReference type="ARBA" id="ARBA00006595"/>
    </source>
</evidence>
<dbReference type="EMBL" id="FO082871">
    <property type="protein sequence ID" value="SIO73284.1"/>
    <property type="molecule type" value="Genomic_DNA"/>
</dbReference>
<dbReference type="GO" id="GO:0006865">
    <property type="term" value="P:amino acid transport"/>
    <property type="evidence" value="ECO:0007669"/>
    <property type="project" value="UniProtKB-KW"/>
</dbReference>
<comment type="similarity">
    <text evidence="2">Belongs to the SLC43A transporter (TC 2.A.1.44) family.</text>
</comment>
<dbReference type="VEuPathDB" id="PiroplasmaDB:BMR1_01G01440"/>
<dbReference type="GeneID" id="24423364"/>
<keyword evidence="7 8" id="KW-0472">Membrane</keyword>
<feature type="transmembrane region" description="Helical" evidence="8">
    <location>
        <begin position="306"/>
        <end position="325"/>
    </location>
</feature>
<evidence type="ECO:0000313" key="9">
    <source>
        <dbReference type="EMBL" id="SIO73284.1"/>
    </source>
</evidence>
<feature type="transmembrane region" description="Helical" evidence="8">
    <location>
        <begin position="427"/>
        <end position="448"/>
    </location>
</feature>
<comment type="subcellular location">
    <subcellularLocation>
        <location evidence="1">Membrane</location>
        <topology evidence="1">Multi-pass membrane protein</topology>
    </subcellularLocation>
</comment>
<feature type="transmembrane region" description="Helical" evidence="8">
    <location>
        <begin position="257"/>
        <end position="282"/>
    </location>
</feature>
<sequence length="460" mass="52045">MLKKLKALIPDRKYNRHFLLICYCFIILNCGAIFYGWKGFIGLLYKAGSFEDSCSDSNGKTVIKINDNAYLDCNERQFQISVLSSLAVTAHIMCSPISGLIMDFFGNKICYIVGQLFYILTWILFACFPKNEYVIKASFFIMGFFSEAQAMPLISIGKLYPENEFLVISIIGTVRSLSFVIPIILDRIFSLSYFESSDLYIICIIYIFVSVVPSLIIGIITVPWSIKTVQEIEDAENITEETPKLTFKEKYHKMLQFLYMVIKHPALIECILACGCVFTQMARVDILNKAQMKLFTTTDGSSASDAVAYLTILAFIPCPMFGFISDKYGPPTAFLILQFFSSISIIFLVFDNIITKYISALGYFFSASFFISSVYSFINWRFDKELFGRISGVVFVVVGSLLMTNIIWMKMATSDVFNLGARSYDAISYICISHCIIGMACAIVLYYITKKSKPLEITES</sequence>
<dbReference type="InterPro" id="IPR052599">
    <property type="entry name" value="SLC43A_AATransporter"/>
</dbReference>
<feature type="transmembrane region" description="Helical" evidence="8">
    <location>
        <begin position="390"/>
        <end position="407"/>
    </location>
</feature>
<feature type="transmembrane region" description="Helical" evidence="8">
    <location>
        <begin position="80"/>
        <end position="102"/>
    </location>
</feature>
<evidence type="ECO:0000256" key="3">
    <source>
        <dbReference type="ARBA" id="ARBA00022448"/>
    </source>
</evidence>
<protein>
    <submittedName>
        <fullName evidence="9">Transporter, putative</fullName>
    </submittedName>
</protein>
<dbReference type="InterPro" id="IPR011701">
    <property type="entry name" value="MFS"/>
</dbReference>
<evidence type="ECO:0000256" key="4">
    <source>
        <dbReference type="ARBA" id="ARBA00022692"/>
    </source>
</evidence>
<dbReference type="Pfam" id="PF07690">
    <property type="entry name" value="MFS_1"/>
    <property type="match status" value="1"/>
</dbReference>
<proteinExistence type="inferred from homology"/>
<name>A0A1N6LWN3_BABMR</name>
<evidence type="ECO:0000256" key="6">
    <source>
        <dbReference type="ARBA" id="ARBA00022989"/>
    </source>
</evidence>
<feature type="transmembrane region" description="Helical" evidence="8">
    <location>
        <begin position="20"/>
        <end position="37"/>
    </location>
</feature>
<keyword evidence="10" id="KW-1185">Reference proteome</keyword>
<feature type="transmembrane region" description="Helical" evidence="8">
    <location>
        <begin position="109"/>
        <end position="128"/>
    </location>
</feature>
<dbReference type="GO" id="GO:0016020">
    <property type="term" value="C:membrane"/>
    <property type="evidence" value="ECO:0007669"/>
    <property type="project" value="UniProtKB-SubCell"/>
</dbReference>
<reference evidence="9 10" key="1">
    <citation type="journal article" date="2012" name="Nucleic Acids Res.">
        <title>Sequencing of the smallest Apicomplexan genome from the human pathogen Babesia microti.</title>
        <authorList>
            <person name="Cornillot E."/>
            <person name="Hadj-Kaddour K."/>
            <person name="Dassouli A."/>
            <person name="Noel B."/>
            <person name="Ranwez V."/>
            <person name="Vacherie B."/>
            <person name="Augagneur Y."/>
            <person name="Bres V."/>
            <person name="Duclos A."/>
            <person name="Randazzo S."/>
            <person name="Carcy B."/>
            <person name="Debierre-Grockiego F."/>
            <person name="Delbecq S."/>
            <person name="Moubri-Menage K."/>
            <person name="Shams-Eldin H."/>
            <person name="Usmani-Brown S."/>
            <person name="Bringaud F."/>
            <person name="Wincker P."/>
            <person name="Vivares C.P."/>
            <person name="Schwarz R.T."/>
            <person name="Schetters T.P."/>
            <person name="Krause P.J."/>
            <person name="Gorenflot A."/>
            <person name="Berry V."/>
            <person name="Barbe V."/>
            <person name="Ben Mamoun C."/>
        </authorList>
    </citation>
    <scope>NUCLEOTIDE SEQUENCE [LARGE SCALE GENOMIC DNA]</scope>
    <source>
        <strain evidence="9 10">RI</strain>
    </source>
</reference>
<keyword evidence="5" id="KW-0029">Amino-acid transport</keyword>
<feature type="transmembrane region" description="Helical" evidence="8">
    <location>
        <begin position="360"/>
        <end position="378"/>
    </location>
</feature>
<accession>A0A1N6LWN3</accession>
<dbReference type="GO" id="GO:0022857">
    <property type="term" value="F:transmembrane transporter activity"/>
    <property type="evidence" value="ECO:0007669"/>
    <property type="project" value="InterPro"/>
</dbReference>
<feature type="transmembrane region" description="Helical" evidence="8">
    <location>
        <begin position="199"/>
        <end position="222"/>
    </location>
</feature>
<dbReference type="Proteomes" id="UP000002899">
    <property type="component" value="Chromosome I"/>
</dbReference>
<evidence type="ECO:0000256" key="8">
    <source>
        <dbReference type="SAM" id="Phobius"/>
    </source>
</evidence>
<reference evidence="9 10" key="2">
    <citation type="journal article" date="2013" name="PLoS ONE">
        <title>Whole genome mapping and re-organization of the nuclear and mitochondrial genomes of Babesia microti isolates.</title>
        <authorList>
            <person name="Cornillot E."/>
            <person name="Dassouli A."/>
            <person name="Garg A."/>
            <person name="Pachikara N."/>
            <person name="Randazzo S."/>
            <person name="Depoix D."/>
            <person name="Carcy B."/>
            <person name="Delbecq S."/>
            <person name="Frutos R."/>
            <person name="Silva J.C."/>
            <person name="Sutton R."/>
            <person name="Krause P.J."/>
            <person name="Mamoun C.B."/>
        </authorList>
    </citation>
    <scope>NUCLEOTIDE SEQUENCE [LARGE SCALE GENOMIC DNA]</scope>
    <source>
        <strain evidence="9 10">RI</strain>
    </source>
</reference>
<feature type="transmembrane region" description="Helical" evidence="8">
    <location>
        <begin position="332"/>
        <end position="354"/>
    </location>
</feature>
<keyword evidence="4 8" id="KW-0812">Transmembrane</keyword>
<dbReference type="RefSeq" id="XP_021337388.1">
    <property type="nucleotide sequence ID" value="XM_021482423.1"/>
</dbReference>
<evidence type="ECO:0000313" key="10">
    <source>
        <dbReference type="Proteomes" id="UP000002899"/>
    </source>
</evidence>
<gene>
    <name evidence="9" type="ORF">BMR1_01G01440</name>
</gene>
<organism evidence="9 10">
    <name type="scientific">Babesia microti (strain RI)</name>
    <dbReference type="NCBI Taxonomy" id="1133968"/>
    <lineage>
        <taxon>Eukaryota</taxon>
        <taxon>Sar</taxon>
        <taxon>Alveolata</taxon>
        <taxon>Apicomplexa</taxon>
        <taxon>Aconoidasida</taxon>
        <taxon>Piroplasmida</taxon>
        <taxon>Babesiidae</taxon>
        <taxon>Babesia</taxon>
    </lineage>
</organism>
<feature type="transmembrane region" description="Helical" evidence="8">
    <location>
        <begin position="134"/>
        <end position="153"/>
    </location>
</feature>
<dbReference type="Gene3D" id="1.20.1250.20">
    <property type="entry name" value="MFS general substrate transporter like domains"/>
    <property type="match status" value="1"/>
</dbReference>
<dbReference type="PANTHER" id="PTHR20772">
    <property type="entry name" value="PROTEIN FMP42"/>
    <property type="match status" value="1"/>
</dbReference>
<reference evidence="9 10" key="3">
    <citation type="journal article" date="2016" name="Sci. Rep.">
        <title>Genome-wide diversity and gene expression profiling of Babesia microti isolates identify polymorphic genes that mediate host-pathogen interactions.</title>
        <authorList>
            <person name="Silva J.C."/>
            <person name="Cornillot E."/>
            <person name="McCracken C."/>
            <person name="Usmani-Brown S."/>
            <person name="Dwivedi A."/>
            <person name="Ifeonu O.O."/>
            <person name="Crabtree J."/>
            <person name="Gotia H.T."/>
            <person name="Virji A.Z."/>
            <person name="Reynes C."/>
            <person name="Colinge J."/>
            <person name="Kumar V."/>
            <person name="Lawres L."/>
            <person name="Pazzi J.E."/>
            <person name="Pablo J.V."/>
            <person name="Hung C."/>
            <person name="Brancato J."/>
            <person name="Kumari P."/>
            <person name="Orvis J."/>
            <person name="Tretina K."/>
            <person name="Chibucos M."/>
            <person name="Ott S."/>
            <person name="Sadzewicz L."/>
            <person name="Sengamalay N."/>
            <person name="Shetty A.C."/>
            <person name="Su Q."/>
            <person name="Tallon L."/>
            <person name="Fraser C.M."/>
            <person name="Frutos R."/>
            <person name="Molina D.M."/>
            <person name="Krause P.J."/>
            <person name="Ben Mamoun C."/>
        </authorList>
    </citation>
    <scope>NUCLEOTIDE SEQUENCE [LARGE SCALE GENOMIC DNA]</scope>
    <source>
        <strain evidence="9 10">RI</strain>
    </source>
</reference>
<keyword evidence="3" id="KW-0813">Transport</keyword>
<feature type="transmembrane region" description="Helical" evidence="8">
    <location>
        <begin position="165"/>
        <end position="184"/>
    </location>
</feature>
<dbReference type="PANTHER" id="PTHR20772:SF2">
    <property type="entry name" value="PROTEIN FMP42"/>
    <property type="match status" value="1"/>
</dbReference>
<dbReference type="OrthoDB" id="330047at2759"/>
<dbReference type="KEGG" id="bmic:BMR1_01G01440"/>
<dbReference type="SUPFAM" id="SSF103473">
    <property type="entry name" value="MFS general substrate transporter"/>
    <property type="match status" value="1"/>
</dbReference>